<name>A0A1F4XCX4_UNCKA</name>
<dbReference type="EMBL" id="MEWJ01000058">
    <property type="protein sequence ID" value="OGC78953.1"/>
    <property type="molecule type" value="Genomic_DNA"/>
</dbReference>
<proteinExistence type="predicted"/>
<dbReference type="AlphaFoldDB" id="A0A1F4XCX4"/>
<accession>A0A1F4XCX4</accession>
<evidence type="ECO:0000313" key="1">
    <source>
        <dbReference type="EMBL" id="OGC78953.1"/>
    </source>
</evidence>
<protein>
    <submittedName>
        <fullName evidence="1">Uncharacterized protein</fullName>
    </submittedName>
</protein>
<reference evidence="1 2" key="1">
    <citation type="journal article" date="2016" name="Nat. Commun.">
        <title>Thousands of microbial genomes shed light on interconnected biogeochemical processes in an aquifer system.</title>
        <authorList>
            <person name="Anantharaman K."/>
            <person name="Brown C.T."/>
            <person name="Hug L.A."/>
            <person name="Sharon I."/>
            <person name="Castelle C.J."/>
            <person name="Probst A.J."/>
            <person name="Thomas B.C."/>
            <person name="Singh A."/>
            <person name="Wilkins M.J."/>
            <person name="Karaoz U."/>
            <person name="Brodie E.L."/>
            <person name="Williams K.H."/>
            <person name="Hubbard S.S."/>
            <person name="Banfield J.F."/>
        </authorList>
    </citation>
    <scope>NUCLEOTIDE SEQUENCE [LARGE SCALE GENOMIC DNA]</scope>
</reference>
<sequence>MKRKTALRFLPAVSLLIILAIVTSLVLTIPDQASGKTPIVPTPAKSADTDAVVVEKADYSFRVKELNRVLGIPKDDLAKLGHKEIKEKFKQNADKLGVRVYENIEKIDEKGAVVKDELGNTVYEKVLVAGDKIFKAPDFGVDPEAKVQPTPTPFPYPAPVGKNSSEQIAESGSSTGLDQMLLSVFQVFLPLIKRDDPLMPAVYDRMAKAKVYIDNQYEGDYYAFGVVKEYPGCPLSIRAQSGTYPKRFVGHYVGSNSFPVGKVTASGVGATYDVSDVTFEGGLEFAFNEPLMWCDMAYNSDVSDPYFGYTQYHITKAAWEPVGASPPYDLFLGDTLLFSNIADVPDGTAVTVTRPVPENYASNLYSSSRFTIRHATKLGAEFYAKQTDTYKVAQLNNTINMYGFNNLPDVYAPLFESGTSASDNYIFTYDAFHDCDLINNGVASTVPPGYNPYGYMYESKVCTIGRGAYILLSQVDYLAPALQAIHILNKYGDPDHTYPHPAGNGTTTPRLIARWLEEKWNGYGIPVYLKSTEYASGVRTNVFLGLESLLGYKYNDATSQN</sequence>
<organism evidence="1 2">
    <name type="scientific">candidate division WWE3 bacterium RIFOXYD1_FULL_43_17</name>
    <dbReference type="NCBI Taxonomy" id="1802652"/>
    <lineage>
        <taxon>Bacteria</taxon>
        <taxon>Katanobacteria</taxon>
    </lineage>
</organism>
<comment type="caution">
    <text evidence="1">The sequence shown here is derived from an EMBL/GenBank/DDBJ whole genome shotgun (WGS) entry which is preliminary data.</text>
</comment>
<dbReference type="Proteomes" id="UP000177845">
    <property type="component" value="Unassembled WGS sequence"/>
</dbReference>
<gene>
    <name evidence="1" type="ORF">A3K01_02910</name>
</gene>
<evidence type="ECO:0000313" key="2">
    <source>
        <dbReference type="Proteomes" id="UP000177845"/>
    </source>
</evidence>